<feature type="region of interest" description="Disordered" evidence="1">
    <location>
        <begin position="1"/>
        <end position="76"/>
    </location>
</feature>
<organism evidence="3 4">
    <name type="scientific">Hesseltinella vesiculosa</name>
    <dbReference type="NCBI Taxonomy" id="101127"/>
    <lineage>
        <taxon>Eukaryota</taxon>
        <taxon>Fungi</taxon>
        <taxon>Fungi incertae sedis</taxon>
        <taxon>Mucoromycota</taxon>
        <taxon>Mucoromycotina</taxon>
        <taxon>Mucoromycetes</taxon>
        <taxon>Mucorales</taxon>
        <taxon>Cunninghamellaceae</taxon>
        <taxon>Hesseltinella</taxon>
    </lineage>
</organism>
<proteinExistence type="predicted"/>
<feature type="compositionally biased region" description="Polar residues" evidence="1">
    <location>
        <begin position="21"/>
        <end position="34"/>
    </location>
</feature>
<accession>A0A1X2GBE6</accession>
<dbReference type="OrthoDB" id="203796at2759"/>
<keyword evidence="2" id="KW-0472">Membrane</keyword>
<feature type="transmembrane region" description="Helical" evidence="2">
    <location>
        <begin position="291"/>
        <end position="312"/>
    </location>
</feature>
<sequence length="359" mass="41141">MSKKNHDYYYSYTSPPTSASGSQSAEPSAPSLGQTDEAMSLPSYQDALGGTSPLPSHSEFEGLTRDTTIPPYNPDLNSYASVSSPTMFNTASKRHCFLGRPPPPGYSIYGAKFLTKKEGVISRDTHLNTDGEALVQFLQQHNTAPRLKINFHGYHEETHYRTRNTRDEDGNWREEREPVTKQVDDFQFSIDCSDEVSPQCHGIYVMPDPKTGAIKTVRELCDEYVHTNSQLKELRLTKVINWNYAQLTRAFTAAIRSHGYRHSVAITYELENYRIYVKSNSTISQMVDHKAIRVLFFITCLWILAWPILLLFRHQFGHRTLKSEWTMRCTEQQWYDQHLREVLSQISPVASFGNVPFII</sequence>
<feature type="compositionally biased region" description="Low complexity" evidence="1">
    <location>
        <begin position="8"/>
        <end position="20"/>
    </location>
</feature>
<evidence type="ECO:0000313" key="3">
    <source>
        <dbReference type="EMBL" id="ORX49866.1"/>
    </source>
</evidence>
<evidence type="ECO:0000313" key="4">
    <source>
        <dbReference type="Proteomes" id="UP000242146"/>
    </source>
</evidence>
<dbReference type="PANTHER" id="PTHR37848">
    <property type="entry name" value="EXPRESSED PROTEIN"/>
    <property type="match status" value="1"/>
</dbReference>
<reference evidence="3 4" key="1">
    <citation type="submission" date="2016-07" db="EMBL/GenBank/DDBJ databases">
        <title>Pervasive Adenine N6-methylation of Active Genes in Fungi.</title>
        <authorList>
            <consortium name="DOE Joint Genome Institute"/>
            <person name="Mondo S.J."/>
            <person name="Dannebaum R.O."/>
            <person name="Kuo R.C."/>
            <person name="Labutti K."/>
            <person name="Haridas S."/>
            <person name="Kuo A."/>
            <person name="Salamov A."/>
            <person name="Ahrendt S.R."/>
            <person name="Lipzen A."/>
            <person name="Sullivan W."/>
            <person name="Andreopoulos W.B."/>
            <person name="Clum A."/>
            <person name="Lindquist E."/>
            <person name="Daum C."/>
            <person name="Ramamoorthy G.K."/>
            <person name="Gryganskyi A."/>
            <person name="Culley D."/>
            <person name="Magnuson J.K."/>
            <person name="James T.Y."/>
            <person name="O'Malley M.A."/>
            <person name="Stajich J.E."/>
            <person name="Spatafora J.W."/>
            <person name="Visel A."/>
            <person name="Grigoriev I.V."/>
        </authorList>
    </citation>
    <scope>NUCLEOTIDE SEQUENCE [LARGE SCALE GENOMIC DNA]</scope>
    <source>
        <strain evidence="3 4">NRRL 3301</strain>
    </source>
</reference>
<gene>
    <name evidence="3" type="ORF">DM01DRAFT_1337996</name>
</gene>
<dbReference type="AlphaFoldDB" id="A0A1X2GBE6"/>
<keyword evidence="2" id="KW-1133">Transmembrane helix</keyword>
<name>A0A1X2GBE6_9FUNG</name>
<evidence type="ECO:0000256" key="2">
    <source>
        <dbReference type="SAM" id="Phobius"/>
    </source>
</evidence>
<protein>
    <submittedName>
        <fullName evidence="3">Uncharacterized protein</fullName>
    </submittedName>
</protein>
<evidence type="ECO:0000256" key="1">
    <source>
        <dbReference type="SAM" id="MobiDB-lite"/>
    </source>
</evidence>
<comment type="caution">
    <text evidence="3">The sequence shown here is derived from an EMBL/GenBank/DDBJ whole genome shotgun (WGS) entry which is preliminary data.</text>
</comment>
<keyword evidence="4" id="KW-1185">Reference proteome</keyword>
<dbReference type="PANTHER" id="PTHR37848:SF1">
    <property type="entry name" value="SUN DOMAIN-CONTAINING PROTEIN"/>
    <property type="match status" value="1"/>
</dbReference>
<dbReference type="EMBL" id="MCGT01000025">
    <property type="protein sequence ID" value="ORX49866.1"/>
    <property type="molecule type" value="Genomic_DNA"/>
</dbReference>
<dbReference type="Proteomes" id="UP000242146">
    <property type="component" value="Unassembled WGS sequence"/>
</dbReference>
<keyword evidence="2" id="KW-0812">Transmembrane</keyword>